<dbReference type="InterPro" id="IPR021296">
    <property type="entry name" value="DUF2868"/>
</dbReference>
<keyword evidence="2" id="KW-0472">Membrane</keyword>
<keyword evidence="5" id="KW-1185">Reference proteome</keyword>
<reference evidence="4 5" key="2">
    <citation type="submission" date="2017-08" db="EMBL/GenBank/DDBJ databases">
        <authorList>
            <person name="de Groot N.N."/>
        </authorList>
    </citation>
    <scope>NUCLEOTIDE SEQUENCE [LARGE SCALE GENOMIC DNA]</scope>
    <source>
        <strain evidence="4">Orrdi1</strain>
    </source>
</reference>
<sequence>MSNHRPTLTRYWLAETLRLREAHWGPLEDGDAVRQARAQGGSLRDRMLARADILAEDSGLARTVADWRRGSLLALLVLLALTLLGGAAAAMGALGGGERPVNVIWALGALLGLHVLTFLLWPIGLLLRSDGAWLGQAWLWASRKLARGPDAALAPQAFMTLLARHGGLRWWLGAITHGAWLLGLSAMLGTLLAALSARRYTFAWETTILSPETFVSLTEALGWLPARLGFPVPDAQAILASDGMQAVPAAVQAQWSGWLVGALLAYGVAPRALALLLCLVQVLRVRARLSLDPALPGLAGLRDRLQPPTESLGVDAAAGEPTLPRHAPRPTQPEDACNGPTLVGIELPPDLPWPQLPPGMVDAGIIDTREQRHALLERLTRNPPTRLLLVCDARQTPDRGTLRLVVSLSGLAPRTRVWLRASDRAEDARVQGWKKQLQEAGLPDDDVTRDGHAALNWLLKGDSHE</sequence>
<dbReference type="STRING" id="1851544.ODI_04031"/>
<protein>
    <submittedName>
        <fullName evidence="3">Probable integral membrane protein NMA1899</fullName>
    </submittedName>
</protein>
<feature type="transmembrane region" description="Helical" evidence="2">
    <location>
        <begin position="170"/>
        <end position="195"/>
    </location>
</feature>
<evidence type="ECO:0000313" key="4">
    <source>
        <dbReference type="EMBL" id="SOE46328.1"/>
    </source>
</evidence>
<accession>A0A1C3K244</accession>
<dbReference type="KEGG" id="odi:ODI_R0250"/>
<feature type="transmembrane region" description="Helical" evidence="2">
    <location>
        <begin position="103"/>
        <end position="127"/>
    </location>
</feature>
<feature type="transmembrane region" description="Helical" evidence="2">
    <location>
        <begin position="72"/>
        <end position="91"/>
    </location>
</feature>
<feature type="region of interest" description="Disordered" evidence="1">
    <location>
        <begin position="309"/>
        <end position="335"/>
    </location>
</feature>
<name>A0A1C3K244_9BURK</name>
<keyword evidence="2" id="KW-0812">Transmembrane</keyword>
<feature type="transmembrane region" description="Helical" evidence="2">
    <location>
        <begin position="258"/>
        <end position="280"/>
    </location>
</feature>
<dbReference type="OrthoDB" id="6210861at2"/>
<dbReference type="RefSeq" id="WP_067753530.1">
    <property type="nucleotide sequence ID" value="NZ_LT907988.1"/>
</dbReference>
<evidence type="ECO:0000313" key="5">
    <source>
        <dbReference type="Proteomes" id="UP000078558"/>
    </source>
</evidence>
<dbReference type="EMBL" id="FLRC01000019">
    <property type="protein sequence ID" value="SBT25485.1"/>
    <property type="molecule type" value="Genomic_DNA"/>
</dbReference>
<gene>
    <name evidence="3" type="ORF">ODI_04031</name>
    <name evidence="4" type="ORF">ODI_R0250</name>
</gene>
<proteinExistence type="predicted"/>
<evidence type="ECO:0000256" key="2">
    <source>
        <dbReference type="SAM" id="Phobius"/>
    </source>
</evidence>
<dbReference type="Proteomes" id="UP000078558">
    <property type="component" value="Chromosome I"/>
</dbReference>
<reference evidence="3 5" key="1">
    <citation type="submission" date="2016-06" db="EMBL/GenBank/DDBJ databases">
        <authorList>
            <person name="Kjaerup R.B."/>
            <person name="Dalgaard T.S."/>
            <person name="Juul-Madsen H.R."/>
        </authorList>
    </citation>
    <scope>NUCLEOTIDE SEQUENCE [LARGE SCALE GENOMIC DNA]</scope>
    <source>
        <strain evidence="3">Orrdi1</strain>
    </source>
</reference>
<dbReference type="Pfam" id="PF11067">
    <property type="entry name" value="DUF2868"/>
    <property type="match status" value="1"/>
</dbReference>
<dbReference type="EMBL" id="LT907988">
    <property type="protein sequence ID" value="SOE46328.1"/>
    <property type="molecule type" value="Genomic_DNA"/>
</dbReference>
<evidence type="ECO:0000256" key="1">
    <source>
        <dbReference type="SAM" id="MobiDB-lite"/>
    </source>
</evidence>
<evidence type="ECO:0000313" key="3">
    <source>
        <dbReference type="EMBL" id="SBT25485.1"/>
    </source>
</evidence>
<keyword evidence="2" id="KW-1133">Transmembrane helix</keyword>
<dbReference type="AlphaFoldDB" id="A0A1C3K244"/>
<organism evidence="3 5">
    <name type="scientific">Orrella dioscoreae</name>
    <dbReference type="NCBI Taxonomy" id="1851544"/>
    <lineage>
        <taxon>Bacteria</taxon>
        <taxon>Pseudomonadati</taxon>
        <taxon>Pseudomonadota</taxon>
        <taxon>Betaproteobacteria</taxon>
        <taxon>Burkholderiales</taxon>
        <taxon>Alcaligenaceae</taxon>
        <taxon>Orrella</taxon>
    </lineage>
</organism>